<evidence type="ECO:0000256" key="6">
    <source>
        <dbReference type="ARBA" id="ARBA00022771"/>
    </source>
</evidence>
<dbReference type="Pfam" id="PF12678">
    <property type="entry name" value="zf-rbx1"/>
    <property type="match status" value="1"/>
</dbReference>
<dbReference type="PANTHER" id="PTHR46463">
    <property type="entry name" value="ZINC FINGER, RING/FYVE/PHD-TYPE"/>
    <property type="match status" value="1"/>
</dbReference>
<dbReference type="EC" id="2.3.2.27" evidence="3"/>
<dbReference type="Proteomes" id="UP000583929">
    <property type="component" value="Unassembled WGS sequence"/>
</dbReference>
<dbReference type="PANTHER" id="PTHR46463:SF89">
    <property type="entry name" value="E3 UBIQUITIN-PROTEIN LIGASE RHB1A-RELATED"/>
    <property type="match status" value="1"/>
</dbReference>
<dbReference type="PROSITE" id="PS50089">
    <property type="entry name" value="ZF_RING_2"/>
    <property type="match status" value="1"/>
</dbReference>
<keyword evidence="5" id="KW-0479">Metal-binding</keyword>
<gene>
    <name evidence="11" type="ORF">G4B88_011888</name>
</gene>
<evidence type="ECO:0000256" key="8">
    <source>
        <dbReference type="ARBA" id="ARBA00022833"/>
    </source>
</evidence>
<comment type="caution">
    <text evidence="11">The sequence shown here is derived from an EMBL/GenBank/DDBJ whole genome shotgun (WGS) entry which is preliminary data.</text>
</comment>
<dbReference type="GO" id="GO:0061630">
    <property type="term" value="F:ubiquitin protein ligase activity"/>
    <property type="evidence" value="ECO:0007669"/>
    <property type="project" value="UniProtKB-EC"/>
</dbReference>
<name>A0A7J6HC41_CANSA</name>
<evidence type="ECO:0000256" key="4">
    <source>
        <dbReference type="ARBA" id="ARBA00022679"/>
    </source>
</evidence>
<comment type="pathway">
    <text evidence="2">Protein modification; protein ubiquitination.</text>
</comment>
<evidence type="ECO:0000256" key="7">
    <source>
        <dbReference type="ARBA" id="ARBA00022786"/>
    </source>
</evidence>
<keyword evidence="6 9" id="KW-0863">Zinc-finger</keyword>
<evidence type="ECO:0000256" key="1">
    <source>
        <dbReference type="ARBA" id="ARBA00000900"/>
    </source>
</evidence>
<evidence type="ECO:0000256" key="3">
    <source>
        <dbReference type="ARBA" id="ARBA00012483"/>
    </source>
</evidence>
<sequence>MNTHPDMPHIMSNNREQCLNFGLFWLDNKINCRQWEGAAVLPEKLICMEHLYITMSYPPPLEEQDSLASHNGLQSEITAGLLVHLDLDTSTPDTYHPPPAPLPYDLVFGCPVSTDSESSKEETISCSSFKTSATCVDLEDGDYKANANSLDVSSKMLELSKPQDLNILPKEEEDACPICLEGAIPFLPFEINALVGIFLMIHTYLHAEYDSENPKFVMKCEHYFHLSCILEWMERSDACPICDQEMVFDQTSN</sequence>
<accession>A0A7J6HC41</accession>
<dbReference type="Gene3D" id="3.30.40.10">
    <property type="entry name" value="Zinc/RING finger domain, C3HC4 (zinc finger)"/>
    <property type="match status" value="1"/>
</dbReference>
<evidence type="ECO:0000256" key="2">
    <source>
        <dbReference type="ARBA" id="ARBA00004906"/>
    </source>
</evidence>
<evidence type="ECO:0000259" key="10">
    <source>
        <dbReference type="PROSITE" id="PS50089"/>
    </source>
</evidence>
<evidence type="ECO:0000313" key="11">
    <source>
        <dbReference type="EMBL" id="KAF4392893.1"/>
    </source>
</evidence>
<organism evidence="11 12">
    <name type="scientific">Cannabis sativa</name>
    <name type="common">Hemp</name>
    <name type="synonym">Marijuana</name>
    <dbReference type="NCBI Taxonomy" id="3483"/>
    <lineage>
        <taxon>Eukaryota</taxon>
        <taxon>Viridiplantae</taxon>
        <taxon>Streptophyta</taxon>
        <taxon>Embryophyta</taxon>
        <taxon>Tracheophyta</taxon>
        <taxon>Spermatophyta</taxon>
        <taxon>Magnoliopsida</taxon>
        <taxon>eudicotyledons</taxon>
        <taxon>Gunneridae</taxon>
        <taxon>Pentapetalae</taxon>
        <taxon>rosids</taxon>
        <taxon>fabids</taxon>
        <taxon>Rosales</taxon>
        <taxon>Cannabaceae</taxon>
        <taxon>Cannabis</taxon>
    </lineage>
</organism>
<dbReference type="SMART" id="SM00184">
    <property type="entry name" value="RING"/>
    <property type="match status" value="1"/>
</dbReference>
<dbReference type="EMBL" id="JAATIQ010000050">
    <property type="protein sequence ID" value="KAF4392893.1"/>
    <property type="molecule type" value="Genomic_DNA"/>
</dbReference>
<dbReference type="InterPro" id="IPR024766">
    <property type="entry name" value="Znf_RING_H2"/>
</dbReference>
<feature type="domain" description="RING-type" evidence="10">
    <location>
        <begin position="176"/>
        <end position="243"/>
    </location>
</feature>
<dbReference type="InterPro" id="IPR013083">
    <property type="entry name" value="Znf_RING/FYVE/PHD"/>
</dbReference>
<reference evidence="11 12" key="1">
    <citation type="journal article" date="2020" name="bioRxiv">
        <title>Sequence and annotation of 42 cannabis genomes reveals extensive copy number variation in cannabinoid synthesis and pathogen resistance genes.</title>
        <authorList>
            <person name="Mckernan K.J."/>
            <person name="Helbert Y."/>
            <person name="Kane L.T."/>
            <person name="Ebling H."/>
            <person name="Zhang L."/>
            <person name="Liu B."/>
            <person name="Eaton Z."/>
            <person name="Mclaughlin S."/>
            <person name="Kingan S."/>
            <person name="Baybayan P."/>
            <person name="Concepcion G."/>
            <person name="Jordan M."/>
            <person name="Riva A."/>
            <person name="Barbazuk W."/>
            <person name="Harkins T."/>
        </authorList>
    </citation>
    <scope>NUCLEOTIDE SEQUENCE [LARGE SCALE GENOMIC DNA]</scope>
    <source>
        <strain evidence="12">cv. Jamaican Lion 4</strain>
        <tissue evidence="11">Leaf</tissue>
    </source>
</reference>
<keyword evidence="12" id="KW-1185">Reference proteome</keyword>
<dbReference type="GO" id="GO:0008270">
    <property type="term" value="F:zinc ion binding"/>
    <property type="evidence" value="ECO:0007669"/>
    <property type="project" value="UniProtKB-KW"/>
</dbReference>
<proteinExistence type="predicted"/>
<dbReference type="SUPFAM" id="SSF57850">
    <property type="entry name" value="RING/U-box"/>
    <property type="match status" value="1"/>
</dbReference>
<evidence type="ECO:0000256" key="9">
    <source>
        <dbReference type="PROSITE-ProRule" id="PRU00175"/>
    </source>
</evidence>
<evidence type="ECO:0000256" key="5">
    <source>
        <dbReference type="ARBA" id="ARBA00022723"/>
    </source>
</evidence>
<evidence type="ECO:0000313" key="12">
    <source>
        <dbReference type="Proteomes" id="UP000583929"/>
    </source>
</evidence>
<dbReference type="AlphaFoldDB" id="A0A7J6HC41"/>
<protein>
    <recommendedName>
        <fullName evidence="3">RING-type E3 ubiquitin transferase</fullName>
        <ecNumber evidence="3">2.3.2.27</ecNumber>
    </recommendedName>
</protein>
<keyword evidence="4" id="KW-0808">Transferase</keyword>
<dbReference type="InterPro" id="IPR001841">
    <property type="entry name" value="Znf_RING"/>
</dbReference>
<keyword evidence="8" id="KW-0862">Zinc</keyword>
<comment type="catalytic activity">
    <reaction evidence="1">
        <text>S-ubiquitinyl-[E2 ubiquitin-conjugating enzyme]-L-cysteine + [acceptor protein]-L-lysine = [E2 ubiquitin-conjugating enzyme]-L-cysteine + N(6)-ubiquitinyl-[acceptor protein]-L-lysine.</text>
        <dbReference type="EC" id="2.3.2.27"/>
    </reaction>
</comment>
<keyword evidence="7" id="KW-0833">Ubl conjugation pathway</keyword>